<reference evidence="8" key="1">
    <citation type="submission" date="2021-01" db="EMBL/GenBank/DDBJ databases">
        <authorList>
            <person name="Corre E."/>
            <person name="Pelletier E."/>
            <person name="Niang G."/>
            <person name="Scheremetjew M."/>
            <person name="Finn R."/>
            <person name="Kale V."/>
            <person name="Holt S."/>
            <person name="Cochrane G."/>
            <person name="Meng A."/>
            <person name="Brown T."/>
            <person name="Cohen L."/>
        </authorList>
    </citation>
    <scope>NUCLEOTIDE SEQUENCE</scope>
    <source>
        <strain evidence="8">CCMP645</strain>
    </source>
</reference>
<accession>A0A7S4F0J6</accession>
<evidence type="ECO:0000256" key="6">
    <source>
        <dbReference type="SAM" id="MobiDB-lite"/>
    </source>
</evidence>
<evidence type="ECO:0000313" key="8">
    <source>
        <dbReference type="EMBL" id="CAE0765395.1"/>
    </source>
</evidence>
<proteinExistence type="predicted"/>
<evidence type="ECO:0000256" key="4">
    <source>
        <dbReference type="ARBA" id="ARBA00022840"/>
    </source>
</evidence>
<dbReference type="EMBL" id="HBIZ01028343">
    <property type="protein sequence ID" value="CAE0765395.1"/>
    <property type="molecule type" value="Transcribed_RNA"/>
</dbReference>
<feature type="region of interest" description="Disordered" evidence="6">
    <location>
        <begin position="302"/>
        <end position="330"/>
    </location>
</feature>
<dbReference type="PROSITE" id="PS50011">
    <property type="entry name" value="PROTEIN_KINASE_DOM"/>
    <property type="match status" value="1"/>
</dbReference>
<keyword evidence="2 5" id="KW-0547">Nucleotide-binding</keyword>
<protein>
    <recommendedName>
        <fullName evidence="7">Protein kinase domain-containing protein</fullName>
    </recommendedName>
</protein>
<evidence type="ECO:0000259" key="7">
    <source>
        <dbReference type="PROSITE" id="PS50011"/>
    </source>
</evidence>
<dbReference type="GO" id="GO:0004672">
    <property type="term" value="F:protein kinase activity"/>
    <property type="evidence" value="ECO:0007669"/>
    <property type="project" value="InterPro"/>
</dbReference>
<dbReference type="InterPro" id="IPR011009">
    <property type="entry name" value="Kinase-like_dom_sf"/>
</dbReference>
<feature type="region of interest" description="Disordered" evidence="6">
    <location>
        <begin position="250"/>
        <end position="270"/>
    </location>
</feature>
<dbReference type="GO" id="GO:0005737">
    <property type="term" value="C:cytoplasm"/>
    <property type="evidence" value="ECO:0007669"/>
    <property type="project" value="TreeGrafter"/>
</dbReference>
<dbReference type="InterPro" id="IPR050339">
    <property type="entry name" value="CC_SR_Kinase"/>
</dbReference>
<dbReference type="Gene3D" id="1.10.510.10">
    <property type="entry name" value="Transferase(Phosphotransferase) domain 1"/>
    <property type="match status" value="1"/>
</dbReference>
<dbReference type="GO" id="GO:0005634">
    <property type="term" value="C:nucleus"/>
    <property type="evidence" value="ECO:0007669"/>
    <property type="project" value="TreeGrafter"/>
</dbReference>
<evidence type="ECO:0000256" key="3">
    <source>
        <dbReference type="ARBA" id="ARBA00022777"/>
    </source>
</evidence>
<dbReference type="InterPro" id="IPR017441">
    <property type="entry name" value="Protein_kinase_ATP_BS"/>
</dbReference>
<dbReference type="Gene3D" id="3.30.200.20">
    <property type="entry name" value="Phosphorylase Kinase, domain 1"/>
    <property type="match status" value="1"/>
</dbReference>
<keyword evidence="4 5" id="KW-0067">ATP-binding</keyword>
<organism evidence="8">
    <name type="scientific">Chrysotila carterae</name>
    <name type="common">Marine alga</name>
    <name type="synonym">Syracosphaera carterae</name>
    <dbReference type="NCBI Taxonomy" id="13221"/>
    <lineage>
        <taxon>Eukaryota</taxon>
        <taxon>Haptista</taxon>
        <taxon>Haptophyta</taxon>
        <taxon>Prymnesiophyceae</taxon>
        <taxon>Isochrysidales</taxon>
        <taxon>Isochrysidaceae</taxon>
        <taxon>Chrysotila</taxon>
    </lineage>
</organism>
<feature type="region of interest" description="Disordered" evidence="6">
    <location>
        <begin position="343"/>
        <end position="366"/>
    </location>
</feature>
<dbReference type="PROSITE" id="PS00107">
    <property type="entry name" value="PROTEIN_KINASE_ATP"/>
    <property type="match status" value="1"/>
</dbReference>
<evidence type="ECO:0000256" key="5">
    <source>
        <dbReference type="PROSITE-ProRule" id="PRU10141"/>
    </source>
</evidence>
<feature type="compositionally biased region" description="Low complexity" evidence="6">
    <location>
        <begin position="250"/>
        <end position="262"/>
    </location>
</feature>
<dbReference type="InterPro" id="IPR000719">
    <property type="entry name" value="Prot_kinase_dom"/>
</dbReference>
<keyword evidence="1" id="KW-0808">Transferase</keyword>
<feature type="binding site" evidence="5">
    <location>
        <position position="197"/>
    </location>
    <ligand>
        <name>ATP</name>
        <dbReference type="ChEBI" id="CHEBI:30616"/>
    </ligand>
</feature>
<dbReference type="PANTHER" id="PTHR11042">
    <property type="entry name" value="EUKARYOTIC TRANSLATION INITIATION FACTOR 2-ALPHA KINASE EIF2-ALPHA KINASE -RELATED"/>
    <property type="match status" value="1"/>
</dbReference>
<sequence length="483" mass="50075">MLAVISDVSDASESAAKHHIREGHSAGAAELAVLRLLQGAARTPEELLAAAVELLLLGLLKKATFAELCTSLGLGGEALQALLLRTDSASELAALSGIGVGSGNGGNAGGGGGGAEGSGSVTSLVPAQSTLATQKRIAELAAQVSAPSMPPGVGLGSLGLQSRLASEFVLIRKLGQGGMGSVFLARHQLDGGSYAIKIVPFWVGGRRDSNAPAERVLREVQALSRLSHPNVCRYYHAWIETDWASLWRSGHAPESSSSSKSQRPPPAPSATKLALLGMAATAQQPTANGHAHRDNELQKLTRPTLLQPTTASDGQLSSPGGGESSADASLSASFSHSCSGSFGGSFRQSPNRLRQPLNGPNGNVRQASWERSYSGSFSDSFDASFSGGGWSQQNGGRAYIGLEADAPAAALFDAPSRTTAPLLRQWSYRKALLIQMELCEGRTLRDYLSARDAAKQPVCAAESLELLRQLCGGLGHVHACGLV</sequence>
<feature type="domain" description="Protein kinase" evidence="7">
    <location>
        <begin position="168"/>
        <end position="483"/>
    </location>
</feature>
<dbReference type="Pfam" id="PF00069">
    <property type="entry name" value="Pkinase"/>
    <property type="match status" value="1"/>
</dbReference>
<name>A0A7S4F0J6_CHRCT</name>
<dbReference type="SUPFAM" id="SSF56112">
    <property type="entry name" value="Protein kinase-like (PK-like)"/>
    <property type="match status" value="1"/>
</dbReference>
<evidence type="ECO:0000256" key="2">
    <source>
        <dbReference type="ARBA" id="ARBA00022741"/>
    </source>
</evidence>
<dbReference type="AlphaFoldDB" id="A0A7S4F0J6"/>
<dbReference type="SMART" id="SM00220">
    <property type="entry name" value="S_TKc"/>
    <property type="match status" value="1"/>
</dbReference>
<evidence type="ECO:0000256" key="1">
    <source>
        <dbReference type="ARBA" id="ARBA00022679"/>
    </source>
</evidence>
<gene>
    <name evidence="8" type="ORF">PCAR00345_LOCUS18007</name>
</gene>
<feature type="compositionally biased region" description="Polar residues" evidence="6">
    <location>
        <begin position="304"/>
        <end position="318"/>
    </location>
</feature>
<dbReference type="GO" id="GO:0005524">
    <property type="term" value="F:ATP binding"/>
    <property type="evidence" value="ECO:0007669"/>
    <property type="project" value="UniProtKB-UniRule"/>
</dbReference>
<keyword evidence="3" id="KW-0418">Kinase</keyword>